<dbReference type="GO" id="GO:0004619">
    <property type="term" value="F:phosphoglycerate mutase activity"/>
    <property type="evidence" value="ECO:0007669"/>
    <property type="project" value="UniProtKB-EC"/>
</dbReference>
<dbReference type="SMART" id="SM00855">
    <property type="entry name" value="PGAM"/>
    <property type="match status" value="1"/>
</dbReference>
<comment type="caution">
    <text evidence="2">The sequence shown here is derived from an EMBL/GenBank/DDBJ whole genome shotgun (WGS) entry which is preliminary data.</text>
</comment>
<dbReference type="PANTHER" id="PTHR46517:SF1">
    <property type="entry name" value="FRUCTOSE-2,6-BISPHOSPHATASE TIGAR"/>
    <property type="match status" value="1"/>
</dbReference>
<dbReference type="InterPro" id="IPR051695">
    <property type="entry name" value="Phosphoglycerate_Mutase"/>
</dbReference>
<dbReference type="InterPro" id="IPR029033">
    <property type="entry name" value="His_PPase_superfam"/>
</dbReference>
<dbReference type="Pfam" id="PF00300">
    <property type="entry name" value="His_Phos_1"/>
    <property type="match status" value="1"/>
</dbReference>
<dbReference type="SUPFAM" id="SSF53254">
    <property type="entry name" value="Phosphoglycerate mutase-like"/>
    <property type="match status" value="1"/>
</dbReference>
<dbReference type="InterPro" id="IPR013078">
    <property type="entry name" value="His_Pase_superF_clade-1"/>
</dbReference>
<gene>
    <name evidence="2" type="ORF">JOC54_003362</name>
</gene>
<dbReference type="Proteomes" id="UP001179280">
    <property type="component" value="Unassembled WGS sequence"/>
</dbReference>
<dbReference type="RefSeq" id="WP_204467515.1">
    <property type="nucleotide sequence ID" value="NZ_JAFBCV010000011.1"/>
</dbReference>
<dbReference type="InterPro" id="IPR001345">
    <property type="entry name" value="PG/BPGM_mutase_AS"/>
</dbReference>
<protein>
    <submittedName>
        <fullName evidence="2">Phosphoglycerate mutase</fullName>
        <ecNumber evidence="2">5.4.2.12</ecNumber>
    </submittedName>
</protein>
<proteinExistence type="predicted"/>
<dbReference type="Gene3D" id="3.40.50.1240">
    <property type="entry name" value="Phosphoglycerate mutase-like"/>
    <property type="match status" value="1"/>
</dbReference>
<evidence type="ECO:0000313" key="3">
    <source>
        <dbReference type="Proteomes" id="UP001179280"/>
    </source>
</evidence>
<dbReference type="PROSITE" id="PS00175">
    <property type="entry name" value="PG_MUTASE"/>
    <property type="match status" value="1"/>
</dbReference>
<dbReference type="EMBL" id="JAFBCV010000011">
    <property type="protein sequence ID" value="MBM7840082.1"/>
    <property type="molecule type" value="Genomic_DNA"/>
</dbReference>
<keyword evidence="1" id="KW-0378">Hydrolase</keyword>
<organism evidence="2 3">
    <name type="scientific">Shouchella xiaoxiensis</name>
    <dbReference type="NCBI Taxonomy" id="766895"/>
    <lineage>
        <taxon>Bacteria</taxon>
        <taxon>Bacillati</taxon>
        <taxon>Bacillota</taxon>
        <taxon>Bacilli</taxon>
        <taxon>Bacillales</taxon>
        <taxon>Bacillaceae</taxon>
        <taxon>Shouchella</taxon>
    </lineage>
</organism>
<reference evidence="2" key="1">
    <citation type="submission" date="2021-01" db="EMBL/GenBank/DDBJ databases">
        <title>Genomic Encyclopedia of Type Strains, Phase IV (KMG-IV): sequencing the most valuable type-strain genomes for metagenomic binning, comparative biology and taxonomic classification.</title>
        <authorList>
            <person name="Goeker M."/>
        </authorList>
    </citation>
    <scope>NUCLEOTIDE SEQUENCE</scope>
    <source>
        <strain evidence="2">DSM 21943</strain>
    </source>
</reference>
<accession>A0ABS2SX19</accession>
<evidence type="ECO:0000313" key="2">
    <source>
        <dbReference type="EMBL" id="MBM7840082.1"/>
    </source>
</evidence>
<dbReference type="EC" id="5.4.2.12" evidence="2"/>
<keyword evidence="3" id="KW-1185">Reference proteome</keyword>
<evidence type="ECO:0000256" key="1">
    <source>
        <dbReference type="ARBA" id="ARBA00022801"/>
    </source>
</evidence>
<dbReference type="PANTHER" id="PTHR46517">
    <property type="entry name" value="FRUCTOSE-2,6-BISPHOSPHATASE TIGAR"/>
    <property type="match status" value="1"/>
</dbReference>
<sequence>MIVVVRHGETDLNLEGKLQGRKGLALNQTGIEQAKKVKKELANYSFSHIYSSPQARAMETAEIITDQKAAIDDRLDVFDLGEADGLKKSEVDFMGPIPNPEFYNGVESVEGYMQRIFAFMNSLKRSLPMHQHVLIVGHKCTTGMIGAFFKGVPENQNIFIYSSNNGAYKTYDFN</sequence>
<keyword evidence="2" id="KW-0413">Isomerase</keyword>
<dbReference type="CDD" id="cd07067">
    <property type="entry name" value="HP_PGM_like"/>
    <property type="match status" value="1"/>
</dbReference>
<dbReference type="PIRSF" id="PIRSF000709">
    <property type="entry name" value="6PFK_2-Ptase"/>
    <property type="match status" value="1"/>
</dbReference>
<name>A0ABS2SX19_9BACI</name>